<keyword evidence="2" id="KW-1003">Cell membrane</keyword>
<feature type="domain" description="Cadherin" evidence="19">
    <location>
        <begin position="260"/>
        <end position="375"/>
    </location>
</feature>
<keyword evidence="6" id="KW-0106">Calcium</keyword>
<dbReference type="InterPro" id="IPR002126">
    <property type="entry name" value="Cadherin-like_dom"/>
</dbReference>
<dbReference type="GO" id="GO:0060429">
    <property type="term" value="P:epithelium development"/>
    <property type="evidence" value="ECO:0007669"/>
    <property type="project" value="UniProtKB-ARBA"/>
</dbReference>
<evidence type="ECO:0000256" key="3">
    <source>
        <dbReference type="ARBA" id="ARBA00022692"/>
    </source>
</evidence>
<dbReference type="FunFam" id="2.60.40.60:FF:000020">
    <property type="entry name" value="Dachsous cadherin-related 1b"/>
    <property type="match status" value="1"/>
</dbReference>
<evidence type="ECO:0000256" key="14">
    <source>
        <dbReference type="ARBA" id="ARBA00044335"/>
    </source>
</evidence>
<proteinExistence type="predicted"/>
<evidence type="ECO:0000256" key="1">
    <source>
        <dbReference type="ARBA" id="ARBA00004251"/>
    </source>
</evidence>
<dbReference type="SUPFAM" id="SSF49313">
    <property type="entry name" value="Cadherin-like"/>
    <property type="match status" value="4"/>
</dbReference>
<protein>
    <recommendedName>
        <fullName evidence="12">Cadherin-related family member 1</fullName>
    </recommendedName>
    <alternativeName>
        <fullName evidence="13">Photoreceptor cadherin</fullName>
    </alternativeName>
    <alternativeName>
        <fullName evidence="14">Protocadherin-21</fullName>
    </alternativeName>
</protein>
<keyword evidence="11" id="KW-0325">Glycoprotein</keyword>
<evidence type="ECO:0000256" key="8">
    <source>
        <dbReference type="ARBA" id="ARBA00022989"/>
    </source>
</evidence>
<dbReference type="InterPro" id="IPR039808">
    <property type="entry name" value="Cadherin"/>
</dbReference>
<dbReference type="Pfam" id="PF00028">
    <property type="entry name" value="Cadherin"/>
    <property type="match status" value="2"/>
</dbReference>
<dbReference type="CDD" id="cd11304">
    <property type="entry name" value="Cadherin_repeat"/>
    <property type="match status" value="4"/>
</dbReference>
<dbReference type="PROSITE" id="PS00232">
    <property type="entry name" value="CADHERIN_1"/>
    <property type="match status" value="1"/>
</dbReference>
<comment type="function">
    <text evidence="15">Cadherins are calcium-dependent cell adhesion proteins. They preferentially interact with themselves in a homophilic manner in connecting cells.</text>
</comment>
<feature type="compositionally biased region" description="Polar residues" evidence="16">
    <location>
        <begin position="1196"/>
        <end position="1210"/>
    </location>
</feature>
<dbReference type="InterPro" id="IPR015919">
    <property type="entry name" value="Cadherin-like_sf"/>
</dbReference>
<keyword evidence="10" id="KW-0675">Receptor</keyword>
<feature type="signal peptide" evidence="18">
    <location>
        <begin position="1"/>
        <end position="27"/>
    </location>
</feature>
<evidence type="ECO:0000256" key="9">
    <source>
        <dbReference type="ARBA" id="ARBA00023136"/>
    </source>
</evidence>
<name>A0A0P6CIG5_9CRUS</name>
<keyword evidence="4 18" id="KW-0732">Signal</keyword>
<dbReference type="PROSITE" id="PS50268">
    <property type="entry name" value="CADHERIN_2"/>
    <property type="match status" value="5"/>
</dbReference>
<dbReference type="PANTHER" id="PTHR24027">
    <property type="entry name" value="CADHERIN-23"/>
    <property type="match status" value="1"/>
</dbReference>
<dbReference type="GO" id="GO:0045296">
    <property type="term" value="F:cadherin binding"/>
    <property type="evidence" value="ECO:0007669"/>
    <property type="project" value="TreeGrafter"/>
</dbReference>
<dbReference type="GO" id="GO:0007156">
    <property type="term" value="P:homophilic cell adhesion via plasma membrane adhesion molecules"/>
    <property type="evidence" value="ECO:0007669"/>
    <property type="project" value="InterPro"/>
</dbReference>
<keyword evidence="9 17" id="KW-0472">Membrane</keyword>
<dbReference type="GO" id="GO:0009653">
    <property type="term" value="P:anatomical structure morphogenesis"/>
    <property type="evidence" value="ECO:0007669"/>
    <property type="project" value="UniProtKB-ARBA"/>
</dbReference>
<dbReference type="Gene3D" id="2.60.40.60">
    <property type="entry name" value="Cadherins"/>
    <property type="match status" value="5"/>
</dbReference>
<dbReference type="GO" id="GO:0007163">
    <property type="term" value="P:establishment or maintenance of cell polarity"/>
    <property type="evidence" value="ECO:0007669"/>
    <property type="project" value="UniProtKB-ARBA"/>
</dbReference>
<keyword evidence="7" id="KW-0130">Cell adhesion</keyword>
<reference evidence="20 21" key="1">
    <citation type="submission" date="2016-03" db="EMBL/GenBank/DDBJ databases">
        <title>EvidentialGene: Evidence-directed Construction of Genes on Genomes.</title>
        <authorList>
            <person name="Gilbert D.G."/>
            <person name="Choi J.-H."/>
            <person name="Mockaitis K."/>
            <person name="Colbourne J."/>
            <person name="Pfrender M."/>
        </authorList>
    </citation>
    <scope>NUCLEOTIDE SEQUENCE [LARGE SCALE GENOMIC DNA]</scope>
    <source>
        <strain evidence="20 21">Xinb3</strain>
        <tissue evidence="20">Complete organism</tissue>
    </source>
</reference>
<keyword evidence="5" id="KW-0677">Repeat</keyword>
<gene>
    <name evidence="20" type="ORF">APZ42_016103</name>
</gene>
<feature type="region of interest" description="Disordered" evidence="16">
    <location>
        <begin position="1163"/>
        <end position="1210"/>
    </location>
</feature>
<dbReference type="GO" id="GO:0008013">
    <property type="term" value="F:beta-catenin binding"/>
    <property type="evidence" value="ECO:0007669"/>
    <property type="project" value="TreeGrafter"/>
</dbReference>
<feature type="domain" description="Cadherin" evidence="19">
    <location>
        <begin position="493"/>
        <end position="599"/>
    </location>
</feature>
<evidence type="ECO:0000256" key="6">
    <source>
        <dbReference type="ARBA" id="ARBA00022837"/>
    </source>
</evidence>
<feature type="domain" description="Cadherin" evidence="19">
    <location>
        <begin position="376"/>
        <end position="492"/>
    </location>
</feature>
<dbReference type="Proteomes" id="UP000076858">
    <property type="component" value="Unassembled WGS sequence"/>
</dbReference>
<evidence type="ECO:0000256" key="13">
    <source>
        <dbReference type="ARBA" id="ARBA00044253"/>
    </source>
</evidence>
<evidence type="ECO:0000313" key="20">
    <source>
        <dbReference type="EMBL" id="KZS18101.1"/>
    </source>
</evidence>
<evidence type="ECO:0000313" key="21">
    <source>
        <dbReference type="Proteomes" id="UP000076858"/>
    </source>
</evidence>
<dbReference type="EMBL" id="LRGB01000568">
    <property type="protein sequence ID" value="KZS18101.1"/>
    <property type="molecule type" value="Genomic_DNA"/>
</dbReference>
<dbReference type="GO" id="GO:0016477">
    <property type="term" value="P:cell migration"/>
    <property type="evidence" value="ECO:0007669"/>
    <property type="project" value="TreeGrafter"/>
</dbReference>
<dbReference type="PANTHER" id="PTHR24027:SF413">
    <property type="entry name" value="CADHERIN RELATED FAMILY MEMBER 1"/>
    <property type="match status" value="1"/>
</dbReference>
<evidence type="ECO:0000256" key="17">
    <source>
        <dbReference type="SAM" id="Phobius"/>
    </source>
</evidence>
<evidence type="ECO:0000256" key="18">
    <source>
        <dbReference type="SAM" id="SignalP"/>
    </source>
</evidence>
<evidence type="ECO:0000256" key="5">
    <source>
        <dbReference type="ARBA" id="ARBA00022737"/>
    </source>
</evidence>
<feature type="chain" id="PRO_5013463342" description="Cadherin-related family member 1" evidence="18">
    <location>
        <begin position="28"/>
        <end position="1281"/>
    </location>
</feature>
<dbReference type="STRING" id="35525.A0A0P6CIG5"/>
<dbReference type="FunFam" id="2.60.40.60:FF:000116">
    <property type="entry name" value="Dachsous cadherin-related 2"/>
    <property type="match status" value="1"/>
</dbReference>
<evidence type="ECO:0000259" key="19">
    <source>
        <dbReference type="PROSITE" id="PS50268"/>
    </source>
</evidence>
<evidence type="ECO:0000256" key="16">
    <source>
        <dbReference type="SAM" id="MobiDB-lite"/>
    </source>
</evidence>
<dbReference type="GO" id="GO:0005509">
    <property type="term" value="F:calcium ion binding"/>
    <property type="evidence" value="ECO:0007669"/>
    <property type="project" value="UniProtKB-UniRule"/>
</dbReference>
<feature type="transmembrane region" description="Helical" evidence="17">
    <location>
        <begin position="813"/>
        <end position="834"/>
    </location>
</feature>
<dbReference type="OrthoDB" id="6363884at2759"/>
<dbReference type="PRINTS" id="PR00205">
    <property type="entry name" value="CADHERIN"/>
</dbReference>
<evidence type="ECO:0000256" key="10">
    <source>
        <dbReference type="ARBA" id="ARBA00023170"/>
    </source>
</evidence>
<keyword evidence="8 17" id="KW-1133">Transmembrane helix</keyword>
<feature type="compositionally biased region" description="Basic residues" evidence="16">
    <location>
        <begin position="1163"/>
        <end position="1178"/>
    </location>
</feature>
<comment type="subcellular location">
    <subcellularLocation>
        <location evidence="1">Cell membrane</location>
        <topology evidence="1">Single-pass type I membrane protein</topology>
    </subcellularLocation>
</comment>
<evidence type="ECO:0000256" key="7">
    <source>
        <dbReference type="ARBA" id="ARBA00022889"/>
    </source>
</evidence>
<feature type="domain" description="Cadherin" evidence="19">
    <location>
        <begin position="144"/>
        <end position="259"/>
    </location>
</feature>
<feature type="domain" description="Cadherin" evidence="19">
    <location>
        <begin position="600"/>
        <end position="711"/>
    </location>
</feature>
<dbReference type="GO" id="GO:0016342">
    <property type="term" value="C:catenin complex"/>
    <property type="evidence" value="ECO:0007669"/>
    <property type="project" value="TreeGrafter"/>
</dbReference>
<keyword evidence="3 17" id="KW-0812">Transmembrane</keyword>
<accession>A0A0P6CIG5</accession>
<dbReference type="InterPro" id="IPR020894">
    <property type="entry name" value="Cadherin_CS"/>
</dbReference>
<dbReference type="FunFam" id="2.60.40.60:FF:000098">
    <property type="entry name" value="cadherin-23 isoform X1"/>
    <property type="match status" value="1"/>
</dbReference>
<sequence>MPRTPWPYCLACEFLVVIIAASGNVRANLPTFDEDSRMRILLLPFSTLPGSTIYRVRASDPDFDHPLEFSSSSLKHPNLLSLEILPCGKQHSVCEANVILEESVELGKIYELSLSVRDTSGGVTTVFCTIQVTNASTSLSDSFQHLNQYLTIPENSAKDSVVDYFIALKNPNNIRGIRVELRKTKQSRNFRLSDKLAGSNRTNCSIILEQPLDFEIQTVHILRILAVNAYVDNRMDTRNVVEVLIYVFVMDIQDTPPFFVKAPPITAVSDKLEIGQVVLRVKAEDGDKGSPRDINYVIMVDNNPFAPFFFMEPQTGELKVRKKLVPLNQMVRSKAPFLLTVMAEEMGSLINESNTTTTIDIALMIEDETNDPPEFNQDRFVAHLMENSPVGTALYFGDGQNPLVTDNDQGHNGIFSLSLLGDNSTFEISPSVAENAATFTIRVKNPALLDFERTQQLRFKVVAEEVQHGSNKVSTVDVIVYITDDNDHIPVFEKDTYISEIAEHSSPGTVVIQVRATDSDSGKFGTVRYTQLHGIFSKALVLDPISGLITVGSGVLLDRETSPEITVTVEARDMEGTGRSATVPVIIRLLDINDNAPQFIGLPYETNLTPDLSRLTSKVVVQAIDNDTSPTNGAVRYEIVRGNFESKFKISEMSGEVTLMAPLTSTNLPSLIQLHVRAYDLGVPHLHAETVVQIFTQEAVARSIHFLVPKRMDSLPEREEDVRKMEMLLTLLTGAPTTINNVQPYLDEIIALSKRIDSQDPNNHKSRLVATVRFPPHAAIVDVQRIRDALISNEFDLNGGVSIEREYRYKNNVLLWLLIAFLLFFLATMIFLAICCCCPGCYCYNDRKKIGHFGGGVRPVMVVDGRSGQTSDLTTPGRKEAWSGGKRLNQIRRTTRDRMATLPEPDSHRRAFRIQNANGGMQHIYSEEAAGYDQSRTRQYAEEHSDMEFLEIHPEDSASHHGVGENAFYYQRMGNADVMKLDTAMQRNRRLSTDLQCKTVRRSNSEPRLNESEIDQIDVNNSSKSMINFPHRTCMEEHMALNWRVATEQQHRNSLNKYVQSPILEETDSALEREMQTGSSFYLRPKGLFDFHHPGGRHVGGQRQFLPPDVERGARQAWHQTDTVNPAIHEASMSVKRPDSFSKEIKELEREMPYFNNRSSFLRHKLNLNKKNNKKQPRTKSSSRNPIMADGDETESASSNDRSQRNSGRNTVVNAASASLAKSNKLLTEDDHDSGIVLNSQQQLGNGNNRSRFLEKKSIFTIAYDEVATTKIPSATDNLPT</sequence>
<evidence type="ECO:0000256" key="4">
    <source>
        <dbReference type="ARBA" id="ARBA00022729"/>
    </source>
</evidence>
<keyword evidence="21" id="KW-1185">Reference proteome</keyword>
<organism evidence="20 21">
    <name type="scientific">Daphnia magna</name>
    <dbReference type="NCBI Taxonomy" id="35525"/>
    <lineage>
        <taxon>Eukaryota</taxon>
        <taxon>Metazoa</taxon>
        <taxon>Ecdysozoa</taxon>
        <taxon>Arthropoda</taxon>
        <taxon>Crustacea</taxon>
        <taxon>Branchiopoda</taxon>
        <taxon>Diplostraca</taxon>
        <taxon>Cladocera</taxon>
        <taxon>Anomopoda</taxon>
        <taxon>Daphniidae</taxon>
        <taxon>Daphnia</taxon>
    </lineage>
</organism>
<evidence type="ECO:0000256" key="12">
    <source>
        <dbReference type="ARBA" id="ARBA00044073"/>
    </source>
</evidence>
<evidence type="ECO:0000256" key="15">
    <source>
        <dbReference type="ARBA" id="ARBA00059331"/>
    </source>
</evidence>
<dbReference type="SMART" id="SM00112">
    <property type="entry name" value="CA"/>
    <property type="match status" value="4"/>
</dbReference>
<evidence type="ECO:0000256" key="11">
    <source>
        <dbReference type="ARBA" id="ARBA00023180"/>
    </source>
</evidence>
<comment type="caution">
    <text evidence="20">The sequence shown here is derived from an EMBL/GenBank/DDBJ whole genome shotgun (WGS) entry which is preliminary data.</text>
</comment>
<evidence type="ECO:0000256" key="2">
    <source>
        <dbReference type="ARBA" id="ARBA00022475"/>
    </source>
</evidence>